<comment type="pathway">
    <text evidence="1">Bacterial outer membrane biogenesis; LPS core biosynthesis.</text>
</comment>
<comment type="catalytic activity">
    <reaction evidence="1">
        <text>lipid IVA (E. coli) + CMP-3-deoxy-beta-D-manno-octulosonate = alpha-Kdo-(2-&gt;6)-lipid IVA (E. coli) + CMP + H(+)</text>
        <dbReference type="Rhea" id="RHEA:28066"/>
        <dbReference type="ChEBI" id="CHEBI:15378"/>
        <dbReference type="ChEBI" id="CHEBI:58603"/>
        <dbReference type="ChEBI" id="CHEBI:60364"/>
        <dbReference type="ChEBI" id="CHEBI:60377"/>
        <dbReference type="ChEBI" id="CHEBI:85987"/>
        <dbReference type="EC" id="2.4.99.12"/>
    </reaction>
</comment>
<dbReference type="Proteomes" id="UP001430804">
    <property type="component" value="Unassembled WGS sequence"/>
</dbReference>
<reference evidence="3" key="1">
    <citation type="submission" date="2021-07" db="EMBL/GenBank/DDBJ databases">
        <title>Pseudohoeflea marina sp. nov. a polyhydroxyalcanoate-producing bacterium.</title>
        <authorList>
            <person name="Zheng W."/>
            <person name="Yu S."/>
            <person name="Huang Y."/>
        </authorList>
    </citation>
    <scope>NUCLEOTIDE SEQUENCE</scope>
    <source>
        <strain evidence="3">DP4N28-3</strain>
    </source>
</reference>
<keyword evidence="1" id="KW-0448">Lipopolysaccharide biosynthesis</keyword>
<dbReference type="RefSeq" id="WP_219201028.1">
    <property type="nucleotide sequence ID" value="NZ_JAHWQX010000002.1"/>
</dbReference>
<keyword evidence="3" id="KW-0328">Glycosyltransferase</keyword>
<dbReference type="EMBL" id="JAHWQX010000002">
    <property type="protein sequence ID" value="MBW3097089.1"/>
    <property type="molecule type" value="Genomic_DNA"/>
</dbReference>
<dbReference type="Pfam" id="PF04413">
    <property type="entry name" value="Glycos_transf_N"/>
    <property type="match status" value="1"/>
</dbReference>
<accession>A0ABS6WMB2</accession>
<keyword evidence="4" id="KW-1185">Reference proteome</keyword>
<dbReference type="PANTHER" id="PTHR42755">
    <property type="entry name" value="3-DEOXY-MANNO-OCTULOSONATE CYTIDYLYLTRANSFERASE"/>
    <property type="match status" value="1"/>
</dbReference>
<dbReference type="PANTHER" id="PTHR42755:SF1">
    <property type="entry name" value="3-DEOXY-D-MANNO-OCTULOSONIC ACID TRANSFERASE, MITOCHONDRIAL-RELATED"/>
    <property type="match status" value="1"/>
</dbReference>
<gene>
    <name evidence="3" type="primary">waaA</name>
    <name evidence="3" type="ORF">KY465_07335</name>
</gene>
<comment type="function">
    <text evidence="1">Involved in lipopolysaccharide (LPS) biosynthesis. Catalyzes the transfer of 3-deoxy-D-manno-octulosonate (Kdo) residue(s) from CMP-Kdo to lipid IV(A), the tetraacyldisaccharide-1,4'-bisphosphate precursor of lipid A.</text>
</comment>
<evidence type="ECO:0000313" key="4">
    <source>
        <dbReference type="Proteomes" id="UP001430804"/>
    </source>
</evidence>
<dbReference type="NCBIfam" id="NF004387">
    <property type="entry name" value="PRK05749.1-3"/>
    <property type="match status" value="1"/>
</dbReference>
<organism evidence="3 4">
    <name type="scientific">Pseudohoeflea coraliihabitans</name>
    <dbReference type="NCBI Taxonomy" id="2860393"/>
    <lineage>
        <taxon>Bacteria</taxon>
        <taxon>Pseudomonadati</taxon>
        <taxon>Pseudomonadota</taxon>
        <taxon>Alphaproteobacteria</taxon>
        <taxon>Hyphomicrobiales</taxon>
        <taxon>Rhizobiaceae</taxon>
        <taxon>Pseudohoeflea</taxon>
    </lineage>
</organism>
<dbReference type="InterPro" id="IPR007507">
    <property type="entry name" value="Glycos_transf_N"/>
</dbReference>
<evidence type="ECO:0000256" key="1">
    <source>
        <dbReference type="RuleBase" id="RU365103"/>
    </source>
</evidence>
<dbReference type="GO" id="GO:0043842">
    <property type="term" value="F:Kdo transferase activity"/>
    <property type="evidence" value="ECO:0007669"/>
    <property type="project" value="UniProtKB-EC"/>
</dbReference>
<feature type="domain" description="3-deoxy-D-manno-octulosonic-acid transferase N-terminal" evidence="2">
    <location>
        <begin position="42"/>
        <end position="214"/>
    </location>
</feature>
<evidence type="ECO:0000313" key="3">
    <source>
        <dbReference type="EMBL" id="MBW3097089.1"/>
    </source>
</evidence>
<comment type="subcellular location">
    <subcellularLocation>
        <location evidence="1">Cell membrane</location>
    </subcellularLocation>
</comment>
<protein>
    <recommendedName>
        <fullName evidence="1">3-deoxy-D-manno-octulosonic acid transferase</fullName>
        <shortName evidence="1">Kdo transferase</shortName>
        <ecNumber evidence="1">2.4.99.12</ecNumber>
    </recommendedName>
    <alternativeName>
        <fullName evidence="1">Lipid IV(A) 3-deoxy-D-manno-octulosonic acid transferase</fullName>
    </alternativeName>
</protein>
<comment type="caution">
    <text evidence="3">The sequence shown here is derived from an EMBL/GenBank/DDBJ whole genome shotgun (WGS) entry which is preliminary data.</text>
</comment>
<comment type="similarity">
    <text evidence="1">Belongs to the glycosyltransferase group 1 family.</text>
</comment>
<name>A0ABS6WMB2_9HYPH</name>
<sequence>MSSGWARAALFSYRWLGAVLFPLLWPYLAVRTARGKEEGGRRRERYGRTAVARPEGPLIWFHAASVGETSAVVPLIKEVQRRGIQVVLTTGTVTSAAIARERLDETIIHQYVPIDIKTPVSRFLDHWRPDMAIIAESEIWPMTILELGARHTPQILVNGRLSDRSYQRWLRSPHLADALFENLSLVVAQSEVDAKRFADLGAQQVAVSGNLKVDTQAPPCNIEDRDRYRRQIGRRPVWAAISTFEGEDEIAVDVHAALEPHHGQLTIIVPRHPERGDAIAAMLAARGLTVARRSHDDDITPETDVFLGDTIGEMGLYLSLASIAFIGKSLTGEGGQNPLEPAMMGCAIVSGPNVQNFRDIYARLIENGGGRFVADTTELIEEVHFLLSDPAAHPRMAAGGEKTIRQLRGGLKSTIRALEPYLNPLTVKARLQTRGPHDRAHRGRSQW</sequence>
<proteinExistence type="inferred from homology"/>
<dbReference type="InterPro" id="IPR039901">
    <property type="entry name" value="Kdotransferase"/>
</dbReference>
<keyword evidence="1" id="KW-1003">Cell membrane</keyword>
<evidence type="ECO:0000259" key="2">
    <source>
        <dbReference type="Pfam" id="PF04413"/>
    </source>
</evidence>
<dbReference type="EC" id="2.4.99.12" evidence="1"/>
<keyword evidence="1 3" id="KW-0808">Transferase</keyword>
<keyword evidence="1" id="KW-0472">Membrane</keyword>